<dbReference type="Gene3D" id="3.80.10.10">
    <property type="entry name" value="Ribonuclease Inhibitor"/>
    <property type="match status" value="2"/>
</dbReference>
<dbReference type="Pfam" id="PF23622">
    <property type="entry name" value="LRR_At1g61320_AtMIF1"/>
    <property type="match status" value="1"/>
</dbReference>
<dbReference type="PROSITE" id="PS50181">
    <property type="entry name" value="FBOX"/>
    <property type="match status" value="1"/>
</dbReference>
<evidence type="ECO:0000313" key="2">
    <source>
        <dbReference type="EMBL" id="GMN56266.1"/>
    </source>
</evidence>
<dbReference type="PANTHER" id="PTHR34145">
    <property type="entry name" value="OS02G0105600 PROTEIN"/>
    <property type="match status" value="1"/>
</dbReference>
<proteinExistence type="predicted"/>
<dbReference type="EMBL" id="BTGU01000062">
    <property type="protein sequence ID" value="GMN56266.1"/>
    <property type="molecule type" value="Genomic_DNA"/>
</dbReference>
<reference evidence="2" key="1">
    <citation type="submission" date="2023-07" db="EMBL/GenBank/DDBJ databases">
        <title>draft genome sequence of fig (Ficus carica).</title>
        <authorList>
            <person name="Takahashi T."/>
            <person name="Nishimura K."/>
        </authorList>
    </citation>
    <scope>NUCLEOTIDE SEQUENCE</scope>
</reference>
<dbReference type="Proteomes" id="UP001187192">
    <property type="component" value="Unassembled WGS sequence"/>
</dbReference>
<dbReference type="SUPFAM" id="SSF81383">
    <property type="entry name" value="F-box domain"/>
    <property type="match status" value="1"/>
</dbReference>
<dbReference type="InterPro" id="IPR001810">
    <property type="entry name" value="F-box_dom"/>
</dbReference>
<dbReference type="InterPro" id="IPR055411">
    <property type="entry name" value="LRR_FXL15/At3g58940/PEG3-like"/>
</dbReference>
<dbReference type="Gramene" id="FCD_00029307-RA">
    <property type="protein sequence ID" value="FCD_00029307-RA:cds"/>
    <property type="gene ID" value="FCD_00029307"/>
</dbReference>
<dbReference type="InterPro" id="IPR053772">
    <property type="entry name" value="At1g61320/At1g61330-like"/>
</dbReference>
<dbReference type="InterPro" id="IPR055357">
    <property type="entry name" value="LRR_At1g61320_AtMIF1"/>
</dbReference>
<dbReference type="Pfam" id="PF24758">
    <property type="entry name" value="LRR_At5g56370"/>
    <property type="match status" value="1"/>
</dbReference>
<dbReference type="SMART" id="SM00256">
    <property type="entry name" value="FBOX"/>
    <property type="match status" value="1"/>
</dbReference>
<feature type="domain" description="F-box" evidence="1">
    <location>
        <begin position="12"/>
        <end position="47"/>
    </location>
</feature>
<dbReference type="Pfam" id="PF00646">
    <property type="entry name" value="F-box"/>
    <property type="match status" value="1"/>
</dbReference>
<evidence type="ECO:0000259" key="1">
    <source>
        <dbReference type="PROSITE" id="PS50181"/>
    </source>
</evidence>
<dbReference type="Gene3D" id="1.20.1280.50">
    <property type="match status" value="1"/>
</dbReference>
<dbReference type="InterPro" id="IPR036047">
    <property type="entry name" value="F-box-like_dom_sf"/>
</dbReference>
<comment type="caution">
    <text evidence="2">The sequence shown here is derived from an EMBL/GenBank/DDBJ whole genome shotgun (WGS) entry which is preliminary data.</text>
</comment>
<dbReference type="InterPro" id="IPR032675">
    <property type="entry name" value="LRR_dom_sf"/>
</dbReference>
<name>A0AA88AYS5_FICCA</name>
<gene>
    <name evidence="2" type="ORF">TIFTF001_025386</name>
</gene>
<sequence>MDMEIDDLIMDGTSNFELPEHVLHKILSFLPRRDAIRASASSKQWRSAWISSPVFSFDEDAVPFKNSDFFDHVDASLSLWRDRCDNRLTMESLSLSAAISNQDSFSRLKQIVAATTSRNVKAIELHTRKFELLIWTLADADANSLLSILFACNSLNVLSLRCFDFHIPNSLSAISSLSKLTLSCSFIDENSLKNLLSCFPLLKDLAIGFCYGFNELRVSSPSLRTLEVTLCDDLAQKVVIDAVNLRHFTYDRTFRAPGIVSFSDCKSLTSLHIHGDLSTAWKIDEYISKIPLLEDLILDGFNKLESIQISHTNLKSLKFKGCWCLSNAEINTPNLRLFRYCGGITHVSTFKYCSGFLDAKLDLYTGSLDGTQWFWFIKLRNFLEIFSNCKVLSLSCWLEGFTEELQDEDFLPDPLYELKHLEITNRFLPIEDYSSFVDAMMELFPGLETLTLKTSSARIFIEFDEYGSSTVEWFISTSDTEERNRINASVDEIVETKRIQIEQKLHSAEVIGTFLLHTCPGNRISAYLVCLVPKNLRH</sequence>
<accession>A0AA88AYS5</accession>
<evidence type="ECO:0000313" key="3">
    <source>
        <dbReference type="Proteomes" id="UP001187192"/>
    </source>
</evidence>
<dbReference type="AlphaFoldDB" id="A0AA88AYS5"/>
<dbReference type="SUPFAM" id="SSF52047">
    <property type="entry name" value="RNI-like"/>
    <property type="match status" value="1"/>
</dbReference>
<organism evidence="2 3">
    <name type="scientific">Ficus carica</name>
    <name type="common">Common fig</name>
    <dbReference type="NCBI Taxonomy" id="3494"/>
    <lineage>
        <taxon>Eukaryota</taxon>
        <taxon>Viridiplantae</taxon>
        <taxon>Streptophyta</taxon>
        <taxon>Embryophyta</taxon>
        <taxon>Tracheophyta</taxon>
        <taxon>Spermatophyta</taxon>
        <taxon>Magnoliopsida</taxon>
        <taxon>eudicotyledons</taxon>
        <taxon>Gunneridae</taxon>
        <taxon>Pentapetalae</taxon>
        <taxon>rosids</taxon>
        <taxon>fabids</taxon>
        <taxon>Rosales</taxon>
        <taxon>Moraceae</taxon>
        <taxon>Ficeae</taxon>
        <taxon>Ficus</taxon>
    </lineage>
</organism>
<keyword evidence="3" id="KW-1185">Reference proteome</keyword>
<protein>
    <recommendedName>
        <fullName evidence="1">F-box domain-containing protein</fullName>
    </recommendedName>
</protein>
<dbReference type="PANTHER" id="PTHR34145:SF28">
    <property type="entry name" value="F-BOX DOMAIN-CONTAINING PROTEIN"/>
    <property type="match status" value="1"/>
</dbReference>